<evidence type="ECO:0000313" key="10">
    <source>
        <dbReference type="EMBL" id="UUY06113.1"/>
    </source>
</evidence>
<dbReference type="Pfam" id="PF13442">
    <property type="entry name" value="Cytochrome_CBB3"/>
    <property type="match status" value="1"/>
</dbReference>
<organism evidence="10 11">
    <name type="scientific">Svornostia abyssi</name>
    <dbReference type="NCBI Taxonomy" id="2898438"/>
    <lineage>
        <taxon>Bacteria</taxon>
        <taxon>Bacillati</taxon>
        <taxon>Actinomycetota</taxon>
        <taxon>Thermoleophilia</taxon>
        <taxon>Solirubrobacterales</taxon>
        <taxon>Baekduiaceae</taxon>
        <taxon>Svornostia</taxon>
    </lineage>
</organism>
<evidence type="ECO:0000256" key="2">
    <source>
        <dbReference type="ARBA" id="ARBA00022617"/>
    </source>
</evidence>
<dbReference type="Gene3D" id="1.10.760.10">
    <property type="entry name" value="Cytochrome c-like domain"/>
    <property type="match status" value="1"/>
</dbReference>
<sequence>MRPRSRLAHALAAGACALALVAAGCGGDDEEEGGSGGATTPAAETAKPSGDEGGATASADGAEVFKANCASCHTLAAADANGSFGPNLDELKPDAATVSAQVKAGGGGMPAFEGQLDDAEIQAVSDYVAENAGK</sequence>
<evidence type="ECO:0000256" key="8">
    <source>
        <dbReference type="SAM" id="SignalP"/>
    </source>
</evidence>
<gene>
    <name evidence="10" type="ORF">LRS13_11540</name>
</gene>
<keyword evidence="1" id="KW-0813">Transport</keyword>
<dbReference type="InterPro" id="IPR051811">
    <property type="entry name" value="Cytochrome_c550/c551-like"/>
</dbReference>
<dbReference type="InterPro" id="IPR036909">
    <property type="entry name" value="Cyt_c-like_dom_sf"/>
</dbReference>
<protein>
    <submittedName>
        <fullName evidence="10">Cytochrome c</fullName>
    </submittedName>
</protein>
<dbReference type="PANTHER" id="PTHR37823:SF4">
    <property type="entry name" value="MENAQUINOL-CYTOCHROME C REDUCTASE CYTOCHROME B_C SUBUNIT"/>
    <property type="match status" value="1"/>
</dbReference>
<keyword evidence="3 6" id="KW-0479">Metal-binding</keyword>
<feature type="domain" description="Cytochrome c" evidence="9">
    <location>
        <begin position="56"/>
        <end position="132"/>
    </location>
</feature>
<proteinExistence type="predicted"/>
<dbReference type="EMBL" id="CP088295">
    <property type="protein sequence ID" value="UUY06113.1"/>
    <property type="molecule type" value="Genomic_DNA"/>
</dbReference>
<name>A0ABY5PN21_9ACTN</name>
<evidence type="ECO:0000256" key="7">
    <source>
        <dbReference type="SAM" id="MobiDB-lite"/>
    </source>
</evidence>
<dbReference type="InterPro" id="IPR008168">
    <property type="entry name" value="Cyt_C_IC"/>
</dbReference>
<keyword evidence="2 6" id="KW-0349">Heme</keyword>
<evidence type="ECO:0000256" key="4">
    <source>
        <dbReference type="ARBA" id="ARBA00022982"/>
    </source>
</evidence>
<keyword evidence="5 6" id="KW-0408">Iron</keyword>
<dbReference type="PROSITE" id="PS51007">
    <property type="entry name" value="CYTC"/>
    <property type="match status" value="1"/>
</dbReference>
<dbReference type="RefSeq" id="WP_353866542.1">
    <property type="nucleotide sequence ID" value="NZ_CP088295.1"/>
</dbReference>
<dbReference type="PANTHER" id="PTHR37823">
    <property type="entry name" value="CYTOCHROME C-553-LIKE"/>
    <property type="match status" value="1"/>
</dbReference>
<evidence type="ECO:0000259" key="9">
    <source>
        <dbReference type="PROSITE" id="PS51007"/>
    </source>
</evidence>
<dbReference type="InterPro" id="IPR009056">
    <property type="entry name" value="Cyt_c-like_dom"/>
</dbReference>
<dbReference type="Proteomes" id="UP001058860">
    <property type="component" value="Chromosome"/>
</dbReference>
<keyword evidence="8" id="KW-0732">Signal</keyword>
<feature type="region of interest" description="Disordered" evidence="7">
    <location>
        <begin position="26"/>
        <end position="58"/>
    </location>
</feature>
<feature type="chain" id="PRO_5045543374" evidence="8">
    <location>
        <begin position="23"/>
        <end position="134"/>
    </location>
</feature>
<keyword evidence="4" id="KW-0249">Electron transport</keyword>
<accession>A0ABY5PN21</accession>
<dbReference type="PROSITE" id="PS51257">
    <property type="entry name" value="PROKAR_LIPOPROTEIN"/>
    <property type="match status" value="1"/>
</dbReference>
<reference evidence="11" key="1">
    <citation type="submission" date="2021-11" db="EMBL/GenBank/DDBJ databases">
        <title>Cultivation dependent microbiological survey of springs from the worlds oldest radium mine currently devoted to the extraction of radon-saturated water.</title>
        <authorList>
            <person name="Kapinusova G."/>
            <person name="Smrhova T."/>
            <person name="Strejcek M."/>
            <person name="Suman J."/>
            <person name="Jani K."/>
            <person name="Pajer P."/>
            <person name="Uhlik O."/>
        </authorList>
    </citation>
    <scope>NUCLEOTIDE SEQUENCE [LARGE SCALE GENOMIC DNA]</scope>
    <source>
        <strain evidence="11">J379</strain>
    </source>
</reference>
<keyword evidence="11" id="KW-1185">Reference proteome</keyword>
<evidence type="ECO:0000256" key="6">
    <source>
        <dbReference type="PROSITE-ProRule" id="PRU00433"/>
    </source>
</evidence>
<feature type="signal peptide" evidence="8">
    <location>
        <begin position="1"/>
        <end position="22"/>
    </location>
</feature>
<evidence type="ECO:0000256" key="1">
    <source>
        <dbReference type="ARBA" id="ARBA00022448"/>
    </source>
</evidence>
<dbReference type="SUPFAM" id="SSF46626">
    <property type="entry name" value="Cytochrome c"/>
    <property type="match status" value="1"/>
</dbReference>
<evidence type="ECO:0000256" key="3">
    <source>
        <dbReference type="ARBA" id="ARBA00022723"/>
    </source>
</evidence>
<evidence type="ECO:0000313" key="11">
    <source>
        <dbReference type="Proteomes" id="UP001058860"/>
    </source>
</evidence>
<dbReference type="PRINTS" id="PR00605">
    <property type="entry name" value="CYTCHROMECIC"/>
</dbReference>
<evidence type="ECO:0000256" key="5">
    <source>
        <dbReference type="ARBA" id="ARBA00023004"/>
    </source>
</evidence>